<dbReference type="CDD" id="cd04590">
    <property type="entry name" value="CBS_pair_CorC_HlyC_assoc"/>
    <property type="match status" value="1"/>
</dbReference>
<evidence type="ECO:0000256" key="5">
    <source>
        <dbReference type="ARBA" id="ARBA00022989"/>
    </source>
</evidence>
<feature type="domain" description="CBS" evidence="10">
    <location>
        <begin position="289"/>
        <end position="346"/>
    </location>
</feature>
<dbReference type="EMBL" id="PNHP01000005">
    <property type="protein sequence ID" value="PMC81037.1"/>
    <property type="molecule type" value="Genomic_DNA"/>
</dbReference>
<dbReference type="SMART" id="SM01091">
    <property type="entry name" value="CorC_HlyC"/>
    <property type="match status" value="1"/>
</dbReference>
<dbReference type="PANTHER" id="PTHR22777">
    <property type="entry name" value="HEMOLYSIN-RELATED"/>
    <property type="match status" value="1"/>
</dbReference>
<comment type="subcellular location">
    <subcellularLocation>
        <location evidence="1">Membrane</location>
        <topology evidence="1">Multi-pass membrane protein</topology>
    </subcellularLocation>
</comment>
<dbReference type="GeneID" id="84579030"/>
<dbReference type="RefSeq" id="WP_102198342.1">
    <property type="nucleotide sequence ID" value="NZ_CAUPDS010000004.1"/>
</dbReference>
<dbReference type="InterPro" id="IPR000644">
    <property type="entry name" value="CBS_dom"/>
</dbReference>
<evidence type="ECO:0000256" key="8">
    <source>
        <dbReference type="PROSITE-ProRule" id="PRU00703"/>
    </source>
</evidence>
<dbReference type="Gene3D" id="3.30.465.10">
    <property type="match status" value="1"/>
</dbReference>
<dbReference type="InterPro" id="IPR046342">
    <property type="entry name" value="CBS_dom_sf"/>
</dbReference>
<comment type="caution">
    <text evidence="11">The sequence shown here is derived from an EMBL/GenBank/DDBJ whole genome shotgun (WGS) entry which is preliminary data.</text>
</comment>
<organism evidence="11 12">
    <name type="scientific">Anaerococcus hydrogenalis</name>
    <dbReference type="NCBI Taxonomy" id="33029"/>
    <lineage>
        <taxon>Bacteria</taxon>
        <taxon>Bacillati</taxon>
        <taxon>Bacillota</taxon>
        <taxon>Tissierellia</taxon>
        <taxon>Tissierellales</taxon>
        <taxon>Peptoniphilaceae</taxon>
        <taxon>Anaerococcus</taxon>
    </lineage>
</organism>
<dbReference type="Gene3D" id="3.10.580.10">
    <property type="entry name" value="CBS-domain"/>
    <property type="match status" value="1"/>
</dbReference>
<feature type="transmembrane region" description="Helical" evidence="9">
    <location>
        <begin position="102"/>
        <end position="122"/>
    </location>
</feature>
<evidence type="ECO:0000256" key="6">
    <source>
        <dbReference type="ARBA" id="ARBA00023122"/>
    </source>
</evidence>
<keyword evidence="4" id="KW-0677">Repeat</keyword>
<evidence type="ECO:0000313" key="12">
    <source>
        <dbReference type="Proteomes" id="UP000235658"/>
    </source>
</evidence>
<accession>A0A2N6UHQ0</accession>
<comment type="similarity">
    <text evidence="2">Belongs to the UPF0053 family.</text>
</comment>
<evidence type="ECO:0000256" key="2">
    <source>
        <dbReference type="ARBA" id="ARBA00006337"/>
    </source>
</evidence>
<dbReference type="AlphaFoldDB" id="A0A2N6UHQ0"/>
<feature type="transmembrane region" description="Helical" evidence="9">
    <location>
        <begin position="12"/>
        <end position="34"/>
    </location>
</feature>
<feature type="transmembrane region" description="Helical" evidence="9">
    <location>
        <begin position="74"/>
        <end position="96"/>
    </location>
</feature>
<keyword evidence="6 8" id="KW-0129">CBS domain</keyword>
<dbReference type="Proteomes" id="UP000235658">
    <property type="component" value="Unassembled WGS sequence"/>
</dbReference>
<dbReference type="PANTHER" id="PTHR22777:SF17">
    <property type="entry name" value="UPF0053 PROTEIN SLL0260"/>
    <property type="match status" value="1"/>
</dbReference>
<evidence type="ECO:0000313" key="11">
    <source>
        <dbReference type="EMBL" id="PMC81037.1"/>
    </source>
</evidence>
<evidence type="ECO:0000256" key="9">
    <source>
        <dbReference type="SAM" id="Phobius"/>
    </source>
</evidence>
<name>A0A2N6UHQ0_9FIRM</name>
<dbReference type="PROSITE" id="PS51371">
    <property type="entry name" value="CBS"/>
    <property type="match status" value="2"/>
</dbReference>
<gene>
    <name evidence="11" type="ORF">CJ192_07515</name>
</gene>
<proteinExistence type="inferred from homology"/>
<dbReference type="GO" id="GO:0050660">
    <property type="term" value="F:flavin adenine dinucleotide binding"/>
    <property type="evidence" value="ECO:0007669"/>
    <property type="project" value="InterPro"/>
</dbReference>
<evidence type="ECO:0000256" key="1">
    <source>
        <dbReference type="ARBA" id="ARBA00004141"/>
    </source>
</evidence>
<keyword evidence="5 9" id="KW-1133">Transmembrane helix</keyword>
<keyword evidence="3 9" id="KW-0812">Transmembrane</keyword>
<reference evidence="11 12" key="1">
    <citation type="submission" date="2017-09" db="EMBL/GenBank/DDBJ databases">
        <title>Bacterial strain isolated from the female urinary microbiota.</title>
        <authorList>
            <person name="Thomas-White K."/>
            <person name="Kumar N."/>
            <person name="Forster S."/>
            <person name="Putonti C."/>
            <person name="Lawley T."/>
            <person name="Wolfe A.J."/>
        </authorList>
    </citation>
    <scope>NUCLEOTIDE SEQUENCE [LARGE SCALE GENOMIC DNA]</scope>
    <source>
        <strain evidence="11 12">UMB0204</strain>
    </source>
</reference>
<evidence type="ECO:0000256" key="7">
    <source>
        <dbReference type="ARBA" id="ARBA00023136"/>
    </source>
</evidence>
<protein>
    <submittedName>
        <fullName evidence="11">HlyC/CorC family transporter</fullName>
    </submittedName>
</protein>
<feature type="domain" description="CBS" evidence="10">
    <location>
        <begin position="223"/>
        <end position="283"/>
    </location>
</feature>
<dbReference type="InterPro" id="IPR044751">
    <property type="entry name" value="Ion_transp-like_CBS"/>
</dbReference>
<evidence type="ECO:0000256" key="3">
    <source>
        <dbReference type="ARBA" id="ARBA00022692"/>
    </source>
</evidence>
<dbReference type="Pfam" id="PF01595">
    <property type="entry name" value="CNNM"/>
    <property type="match status" value="1"/>
</dbReference>
<evidence type="ECO:0000259" key="10">
    <source>
        <dbReference type="PROSITE" id="PS51371"/>
    </source>
</evidence>
<dbReference type="InterPro" id="IPR016169">
    <property type="entry name" value="FAD-bd_PCMH_sub2"/>
</dbReference>
<dbReference type="InterPro" id="IPR036318">
    <property type="entry name" value="FAD-bd_PCMH-like_sf"/>
</dbReference>
<dbReference type="GO" id="GO:0005886">
    <property type="term" value="C:plasma membrane"/>
    <property type="evidence" value="ECO:0007669"/>
    <property type="project" value="TreeGrafter"/>
</dbReference>
<dbReference type="Pfam" id="PF03471">
    <property type="entry name" value="CorC_HlyC"/>
    <property type="match status" value="1"/>
</dbReference>
<dbReference type="Pfam" id="PF00571">
    <property type="entry name" value="CBS"/>
    <property type="match status" value="1"/>
</dbReference>
<dbReference type="SUPFAM" id="SSF56176">
    <property type="entry name" value="FAD-binding/transporter-associated domain-like"/>
    <property type="match status" value="1"/>
</dbReference>
<dbReference type="SUPFAM" id="SSF54631">
    <property type="entry name" value="CBS-domain pair"/>
    <property type="match status" value="1"/>
</dbReference>
<keyword evidence="7 9" id="KW-0472">Membrane</keyword>
<dbReference type="InterPro" id="IPR002550">
    <property type="entry name" value="CNNM"/>
</dbReference>
<dbReference type="InterPro" id="IPR005170">
    <property type="entry name" value="Transptr-assoc_dom"/>
</dbReference>
<dbReference type="FunFam" id="3.10.580.10:FF:000002">
    <property type="entry name" value="Magnesium/cobalt efflux protein CorC"/>
    <property type="match status" value="1"/>
</dbReference>
<sequence>MDTEGPYWKLRIFLIVLALIFLNALINMIFSSLTSINHQKLRDMVENGDEKAKDVLKISQDQQRLMQSQNFQDAVLSIITITYLLLNIKDSLAIFLNRESDFMQLVIMVFMVVLFVVFKRIFANMIPQRIGIRNPYTISKKTAGFAKFILFLTKPFVNIINKVTNLIMNIFGIESKAIEKEVTAEQIKSIVQVGEDQGVLRPLESKMINSIMEFDDVWAEEIMTARPEVFMIDIKDRDRKYLDEFIKLKHSRIPVYDEEVDNILGIIYTKDYLLEAIDVGIASVDIRKLIKPAFFVPEKIETDKLFSQMQKDHTHMAILIDEYGGFSGLVTMEDLVEEIVGDMDDTFDKDLPDIRTSTKGSYIVKGSTSIKDLNDILGLDIDEENDQYDTVGGFIIDKLGFIPDDDCDQTVIYKDYEFKILYIEETRIKIVRIKKVNQSDQNLDENSKNKEKNTTN</sequence>
<evidence type="ECO:0000256" key="4">
    <source>
        <dbReference type="ARBA" id="ARBA00022737"/>
    </source>
</evidence>